<gene>
    <name evidence="2" type="ORF">VZT92_022432</name>
</gene>
<proteinExistence type="predicted"/>
<accession>A0AAW1EBP9</accession>
<evidence type="ECO:0000313" key="2">
    <source>
        <dbReference type="EMBL" id="KAK9519722.1"/>
    </source>
</evidence>
<evidence type="ECO:0000313" key="3">
    <source>
        <dbReference type="Proteomes" id="UP001488805"/>
    </source>
</evidence>
<comment type="caution">
    <text evidence="2">The sequence shown here is derived from an EMBL/GenBank/DDBJ whole genome shotgun (WGS) entry which is preliminary data.</text>
</comment>
<feature type="compositionally biased region" description="Polar residues" evidence="1">
    <location>
        <begin position="48"/>
        <end position="65"/>
    </location>
</feature>
<feature type="region of interest" description="Disordered" evidence="1">
    <location>
        <begin position="1"/>
        <end position="81"/>
    </location>
</feature>
<feature type="compositionally biased region" description="Low complexity" evidence="1">
    <location>
        <begin position="28"/>
        <end position="43"/>
    </location>
</feature>
<protein>
    <submittedName>
        <fullName evidence="2">Uncharacterized protein</fullName>
    </submittedName>
</protein>
<dbReference type="Proteomes" id="UP001488805">
    <property type="component" value="Unassembled WGS sequence"/>
</dbReference>
<dbReference type="EMBL" id="JBCEZU010000434">
    <property type="protein sequence ID" value="KAK9519722.1"/>
    <property type="molecule type" value="Genomic_DNA"/>
</dbReference>
<dbReference type="AlphaFoldDB" id="A0AAW1EBP9"/>
<keyword evidence="3" id="KW-1185">Reference proteome</keyword>
<sequence>MPISGAAAPLKALQSQRIARPREGGAWSPPISTPSATSAPCPIDWTATKPNGVSSTTSLNSTPSKWTGDYPALGYSGLEKS</sequence>
<name>A0AAW1EBP9_ZOAVI</name>
<evidence type="ECO:0000256" key="1">
    <source>
        <dbReference type="SAM" id="MobiDB-lite"/>
    </source>
</evidence>
<organism evidence="2 3">
    <name type="scientific">Zoarces viviparus</name>
    <name type="common">Viviparous eelpout</name>
    <name type="synonym">Blennius viviparus</name>
    <dbReference type="NCBI Taxonomy" id="48416"/>
    <lineage>
        <taxon>Eukaryota</taxon>
        <taxon>Metazoa</taxon>
        <taxon>Chordata</taxon>
        <taxon>Craniata</taxon>
        <taxon>Vertebrata</taxon>
        <taxon>Euteleostomi</taxon>
        <taxon>Actinopterygii</taxon>
        <taxon>Neopterygii</taxon>
        <taxon>Teleostei</taxon>
        <taxon>Neoteleostei</taxon>
        <taxon>Acanthomorphata</taxon>
        <taxon>Eupercaria</taxon>
        <taxon>Perciformes</taxon>
        <taxon>Cottioidei</taxon>
        <taxon>Zoarcales</taxon>
        <taxon>Zoarcidae</taxon>
        <taxon>Zoarcinae</taxon>
        <taxon>Zoarces</taxon>
    </lineage>
</organism>
<reference evidence="2 3" key="1">
    <citation type="journal article" date="2024" name="Genome Biol. Evol.">
        <title>Chromosome-level genome assembly of the viviparous eelpout Zoarces viviparus.</title>
        <authorList>
            <person name="Fuhrmann N."/>
            <person name="Brasseur M.V."/>
            <person name="Bakowski C.E."/>
            <person name="Podsiadlowski L."/>
            <person name="Prost S."/>
            <person name="Krehenwinkel H."/>
            <person name="Mayer C."/>
        </authorList>
    </citation>
    <scope>NUCLEOTIDE SEQUENCE [LARGE SCALE GENOMIC DNA]</scope>
    <source>
        <strain evidence="2">NO-MEL_2022_Ind0_liver</strain>
    </source>
</reference>